<feature type="transmembrane region" description="Helical" evidence="6">
    <location>
        <begin position="110"/>
        <end position="133"/>
    </location>
</feature>
<feature type="transmembrane region" description="Helical" evidence="6">
    <location>
        <begin position="86"/>
        <end position="104"/>
    </location>
</feature>
<dbReference type="EMBL" id="JAZHOG010000003">
    <property type="protein sequence ID" value="MEJ8567218.1"/>
    <property type="molecule type" value="Genomic_DNA"/>
</dbReference>
<dbReference type="Proteomes" id="UP001359886">
    <property type="component" value="Unassembled WGS sequence"/>
</dbReference>
<evidence type="ECO:0000313" key="8">
    <source>
        <dbReference type="EMBL" id="MEJ8567218.1"/>
    </source>
</evidence>
<comment type="caution">
    <text evidence="8">The sequence shown here is derived from an EMBL/GenBank/DDBJ whole genome shotgun (WGS) entry which is preliminary data.</text>
</comment>
<dbReference type="RefSeq" id="WP_354694532.1">
    <property type="nucleotide sequence ID" value="NZ_JAZHOG010000003.1"/>
</dbReference>
<name>A0AAW9RB54_9GAMM</name>
<dbReference type="AlphaFoldDB" id="A0AAW9RB54"/>
<gene>
    <name evidence="8" type="ORF">V3330_06225</name>
</gene>
<accession>A0AAW9RB54</accession>
<evidence type="ECO:0000313" key="9">
    <source>
        <dbReference type="Proteomes" id="UP001359886"/>
    </source>
</evidence>
<dbReference type="PANTHER" id="PTHR11562:SF17">
    <property type="entry name" value="RE54080P-RELATED"/>
    <property type="match status" value="1"/>
</dbReference>
<proteinExistence type="predicted"/>
<dbReference type="InterPro" id="IPR027469">
    <property type="entry name" value="Cation_efflux_TMD_sf"/>
</dbReference>
<feature type="transmembrane region" description="Helical" evidence="6">
    <location>
        <begin position="22"/>
        <end position="44"/>
    </location>
</feature>
<dbReference type="GO" id="GO:0005886">
    <property type="term" value="C:plasma membrane"/>
    <property type="evidence" value="ECO:0007669"/>
    <property type="project" value="TreeGrafter"/>
</dbReference>
<reference evidence="8 9" key="1">
    <citation type="submission" date="2024-02" db="EMBL/GenBank/DDBJ databases">
        <title>A novel Wenzhouxiangellaceae bacterium, isolated from coastal sediments.</title>
        <authorList>
            <person name="Du Z.-J."/>
            <person name="Ye Y.-Q."/>
            <person name="Zhang X.-Y."/>
        </authorList>
    </citation>
    <scope>NUCLEOTIDE SEQUENCE [LARGE SCALE GENOMIC DNA]</scope>
    <source>
        <strain evidence="8 9">CH-27</strain>
    </source>
</reference>
<feature type="domain" description="Cation efflux protein transmembrane" evidence="7">
    <location>
        <begin position="23"/>
        <end position="199"/>
    </location>
</feature>
<organism evidence="8 9">
    <name type="scientific">Elongatibacter sediminis</name>
    <dbReference type="NCBI Taxonomy" id="3119006"/>
    <lineage>
        <taxon>Bacteria</taxon>
        <taxon>Pseudomonadati</taxon>
        <taxon>Pseudomonadota</taxon>
        <taxon>Gammaproteobacteria</taxon>
        <taxon>Chromatiales</taxon>
        <taxon>Wenzhouxiangellaceae</taxon>
        <taxon>Elongatibacter</taxon>
    </lineage>
</organism>
<sequence>MDHCCHHAPTELNALRERHRRVLWAVLLINAVMFVAEFVSGWLAHSTALLGDSLDMLGDASIYAVTLVALHGSVRTRAGIALLKGIAMMALGLLVLVKAVHASLSGTLPWAGWMGLVASAALVANSVCFGLLYRHRADDLNMRSTWLCSRNDLVANLGVIVAAALVMLTQTRWPDIVVGVAIALLFLLSARQVLSEAWRDFRAPPSEQAGSC</sequence>
<comment type="subcellular location">
    <subcellularLocation>
        <location evidence="1">Membrane</location>
        <topology evidence="1">Multi-pass membrane protein</topology>
    </subcellularLocation>
</comment>
<evidence type="ECO:0000256" key="4">
    <source>
        <dbReference type="ARBA" id="ARBA00022989"/>
    </source>
</evidence>
<evidence type="ECO:0000256" key="5">
    <source>
        <dbReference type="ARBA" id="ARBA00023136"/>
    </source>
</evidence>
<keyword evidence="4 6" id="KW-1133">Transmembrane helix</keyword>
<evidence type="ECO:0000259" key="7">
    <source>
        <dbReference type="Pfam" id="PF01545"/>
    </source>
</evidence>
<evidence type="ECO:0000256" key="1">
    <source>
        <dbReference type="ARBA" id="ARBA00004141"/>
    </source>
</evidence>
<feature type="transmembrane region" description="Helical" evidence="6">
    <location>
        <begin position="56"/>
        <end position="74"/>
    </location>
</feature>
<feature type="transmembrane region" description="Helical" evidence="6">
    <location>
        <begin position="153"/>
        <end position="170"/>
    </location>
</feature>
<evidence type="ECO:0000256" key="6">
    <source>
        <dbReference type="SAM" id="Phobius"/>
    </source>
</evidence>
<dbReference type="GO" id="GO:0005385">
    <property type="term" value="F:zinc ion transmembrane transporter activity"/>
    <property type="evidence" value="ECO:0007669"/>
    <property type="project" value="TreeGrafter"/>
</dbReference>
<dbReference type="SUPFAM" id="SSF161111">
    <property type="entry name" value="Cation efflux protein transmembrane domain-like"/>
    <property type="match status" value="1"/>
</dbReference>
<keyword evidence="5 6" id="KW-0472">Membrane</keyword>
<dbReference type="InterPro" id="IPR050681">
    <property type="entry name" value="CDF/SLC30A"/>
</dbReference>
<keyword evidence="9" id="KW-1185">Reference proteome</keyword>
<keyword evidence="3" id="KW-0813">Transport</keyword>
<dbReference type="Gene3D" id="1.20.1510.10">
    <property type="entry name" value="Cation efflux protein transmembrane domain"/>
    <property type="match status" value="1"/>
</dbReference>
<feature type="transmembrane region" description="Helical" evidence="6">
    <location>
        <begin position="176"/>
        <end position="194"/>
    </location>
</feature>
<evidence type="ECO:0000256" key="2">
    <source>
        <dbReference type="ARBA" id="ARBA00022692"/>
    </source>
</evidence>
<dbReference type="InterPro" id="IPR058533">
    <property type="entry name" value="Cation_efflux_TM"/>
</dbReference>
<keyword evidence="3" id="KW-0864">Zinc transport</keyword>
<dbReference type="Pfam" id="PF01545">
    <property type="entry name" value="Cation_efflux"/>
    <property type="match status" value="1"/>
</dbReference>
<evidence type="ECO:0000256" key="3">
    <source>
        <dbReference type="ARBA" id="ARBA00022906"/>
    </source>
</evidence>
<keyword evidence="3" id="KW-0862">Zinc</keyword>
<keyword evidence="3" id="KW-0406">Ion transport</keyword>
<protein>
    <submittedName>
        <fullName evidence="8">Cation diffusion facilitator family transporter</fullName>
    </submittedName>
</protein>
<keyword evidence="2 6" id="KW-0812">Transmembrane</keyword>
<dbReference type="PANTHER" id="PTHR11562">
    <property type="entry name" value="CATION EFFLUX PROTEIN/ ZINC TRANSPORTER"/>
    <property type="match status" value="1"/>
</dbReference>